<dbReference type="AlphaFoldDB" id="A0A0L0VXT8"/>
<evidence type="ECO:0000313" key="6">
    <source>
        <dbReference type="EMBL" id="KNF03845.1"/>
    </source>
</evidence>
<accession>A0A0L0VXT8</accession>
<proteinExistence type="predicted"/>
<feature type="domain" description="SH3" evidence="5">
    <location>
        <begin position="368"/>
        <end position="436"/>
    </location>
</feature>
<dbReference type="InterPro" id="IPR036028">
    <property type="entry name" value="SH3-like_dom_sf"/>
</dbReference>
<dbReference type="SMART" id="SM00326">
    <property type="entry name" value="SH3"/>
    <property type="match status" value="1"/>
</dbReference>
<evidence type="ECO:0000256" key="3">
    <source>
        <dbReference type="SAM" id="MobiDB-lite"/>
    </source>
</evidence>
<dbReference type="EMBL" id="AJIL01000015">
    <property type="protein sequence ID" value="KNF03845.1"/>
    <property type="molecule type" value="Genomic_DNA"/>
</dbReference>
<keyword evidence="4" id="KW-0812">Transmembrane</keyword>
<evidence type="ECO:0000256" key="4">
    <source>
        <dbReference type="SAM" id="Phobius"/>
    </source>
</evidence>
<sequence>MIHPHGSISSELARLLSRSLPSAAHPNSAPDDSELLATLERFDEEQRAELAKFKRQQAAQRQREITRQNQMSAPPVGATVSHPTTSTNSQSDLAPETPTHITAQPKPIVTVPAKPVPSTTPANPPASPAVTTDPRSKNNSLPVSSQASSQRSAANSTVQAGNLTASSAASHVPTTSPSTTQAHPLPASTSQSSSPAASLAQPSGVASAQQYERHGMSTAQKIILAAGLLSSLFVLGYFVRWWQKRRRQRLGSPGKVDKLNIKGPFKKSQENLADTDSEPIFGGPGHASISFDHLQVLSEKPTVLNRSDTFSQPSPYHPPKSPSVTRSSLTIEPPRPQPNLPPNLNLISPLSQFNDQTPLDYRCKGPQMKGKTFVVERTYQATLADELVLHVGDRIEVAFYYDDGWCLGQNLDIDRYDKDQLSKGVFPRDCVAPRPIEWVKDSEGSSTTGERGLVSHRTTYDDHADEENRKAFRAISSNPSLSPLSSSIFEKFPLPPRGQNRLEAQQRVSSLFIGRNAQLFLELDDALGDPESPHIHFAPSPNHLK</sequence>
<keyword evidence="4" id="KW-0472">Membrane</keyword>
<feature type="compositionally biased region" description="Polar residues" evidence="3">
    <location>
        <begin position="81"/>
        <end position="92"/>
    </location>
</feature>
<evidence type="ECO:0000313" key="7">
    <source>
        <dbReference type="Proteomes" id="UP000054564"/>
    </source>
</evidence>
<dbReference type="Proteomes" id="UP000054564">
    <property type="component" value="Unassembled WGS sequence"/>
</dbReference>
<dbReference type="OrthoDB" id="5340910at2759"/>
<dbReference type="SUPFAM" id="SSF50044">
    <property type="entry name" value="SH3-domain"/>
    <property type="match status" value="1"/>
</dbReference>
<keyword evidence="7" id="KW-1185">Reference proteome</keyword>
<organism evidence="6 7">
    <name type="scientific">Puccinia striiformis f. sp. tritici PST-78</name>
    <dbReference type="NCBI Taxonomy" id="1165861"/>
    <lineage>
        <taxon>Eukaryota</taxon>
        <taxon>Fungi</taxon>
        <taxon>Dikarya</taxon>
        <taxon>Basidiomycota</taxon>
        <taxon>Pucciniomycotina</taxon>
        <taxon>Pucciniomycetes</taxon>
        <taxon>Pucciniales</taxon>
        <taxon>Pucciniaceae</taxon>
        <taxon>Puccinia</taxon>
    </lineage>
</organism>
<feature type="compositionally biased region" description="Polar residues" evidence="3">
    <location>
        <begin position="305"/>
        <end position="314"/>
    </location>
</feature>
<feature type="compositionally biased region" description="Low complexity" evidence="3">
    <location>
        <begin position="128"/>
        <end position="156"/>
    </location>
</feature>
<evidence type="ECO:0000256" key="2">
    <source>
        <dbReference type="PROSITE-ProRule" id="PRU00192"/>
    </source>
</evidence>
<feature type="compositionally biased region" description="Polar residues" evidence="3">
    <location>
        <begin position="157"/>
        <end position="182"/>
    </location>
</feature>
<dbReference type="InterPro" id="IPR001452">
    <property type="entry name" value="SH3_domain"/>
</dbReference>
<dbReference type="PROSITE" id="PS50002">
    <property type="entry name" value="SH3"/>
    <property type="match status" value="1"/>
</dbReference>
<evidence type="ECO:0000256" key="1">
    <source>
        <dbReference type="ARBA" id="ARBA00022443"/>
    </source>
</evidence>
<dbReference type="Gene3D" id="2.30.30.40">
    <property type="entry name" value="SH3 Domains"/>
    <property type="match status" value="1"/>
</dbReference>
<gene>
    <name evidence="6" type="ORF">PSTG_02937</name>
</gene>
<feature type="region of interest" description="Disordered" evidence="3">
    <location>
        <begin position="305"/>
        <end position="342"/>
    </location>
</feature>
<feature type="transmembrane region" description="Helical" evidence="4">
    <location>
        <begin position="222"/>
        <end position="239"/>
    </location>
</feature>
<keyword evidence="1 2" id="KW-0728">SH3 domain</keyword>
<protein>
    <recommendedName>
        <fullName evidence="5">SH3 domain-containing protein</fullName>
    </recommendedName>
</protein>
<reference evidence="7" key="1">
    <citation type="submission" date="2014-03" db="EMBL/GenBank/DDBJ databases">
        <title>The Genome Sequence of Puccinia striiformis f. sp. tritici PST-78.</title>
        <authorList>
            <consortium name="The Broad Institute Genome Sequencing Platform"/>
            <person name="Cuomo C."/>
            <person name="Hulbert S."/>
            <person name="Chen X."/>
            <person name="Walker B."/>
            <person name="Young S.K."/>
            <person name="Zeng Q."/>
            <person name="Gargeya S."/>
            <person name="Fitzgerald M."/>
            <person name="Haas B."/>
            <person name="Abouelleil A."/>
            <person name="Alvarado L."/>
            <person name="Arachchi H.M."/>
            <person name="Berlin A.M."/>
            <person name="Chapman S.B."/>
            <person name="Goldberg J."/>
            <person name="Griggs A."/>
            <person name="Gujja S."/>
            <person name="Hansen M."/>
            <person name="Howarth C."/>
            <person name="Imamovic A."/>
            <person name="Larimer J."/>
            <person name="McCowan C."/>
            <person name="Montmayeur A."/>
            <person name="Murphy C."/>
            <person name="Neiman D."/>
            <person name="Pearson M."/>
            <person name="Priest M."/>
            <person name="Roberts A."/>
            <person name="Saif S."/>
            <person name="Shea T."/>
            <person name="Sisk P."/>
            <person name="Sykes S."/>
            <person name="Wortman J."/>
            <person name="Nusbaum C."/>
            <person name="Birren B."/>
        </authorList>
    </citation>
    <scope>NUCLEOTIDE SEQUENCE [LARGE SCALE GENOMIC DNA]</scope>
    <source>
        <strain evidence="7">race PST-78</strain>
    </source>
</reference>
<name>A0A0L0VXT8_9BASI</name>
<keyword evidence="4" id="KW-1133">Transmembrane helix</keyword>
<dbReference type="STRING" id="1165861.A0A0L0VXT8"/>
<comment type="caution">
    <text evidence="6">The sequence shown here is derived from an EMBL/GenBank/DDBJ whole genome shotgun (WGS) entry which is preliminary data.</text>
</comment>
<feature type="compositionally biased region" description="Low complexity" evidence="3">
    <location>
        <begin position="184"/>
        <end position="203"/>
    </location>
</feature>
<evidence type="ECO:0000259" key="5">
    <source>
        <dbReference type="PROSITE" id="PS50002"/>
    </source>
</evidence>
<feature type="region of interest" description="Disordered" evidence="3">
    <location>
        <begin position="51"/>
        <end position="206"/>
    </location>
</feature>